<feature type="non-terminal residue" evidence="1">
    <location>
        <position position="82"/>
    </location>
</feature>
<evidence type="ECO:0000313" key="1">
    <source>
        <dbReference type="EMBL" id="KDO19188.1"/>
    </source>
</evidence>
<accession>A0A067BLZ0</accession>
<reference evidence="1 2" key="1">
    <citation type="journal article" date="2013" name="PLoS Genet.">
        <title>Distinctive expansion of potential virulence genes in the genome of the oomycete fish pathogen Saprolegnia parasitica.</title>
        <authorList>
            <person name="Jiang R.H."/>
            <person name="de Bruijn I."/>
            <person name="Haas B.J."/>
            <person name="Belmonte R."/>
            <person name="Lobach L."/>
            <person name="Christie J."/>
            <person name="van den Ackerveken G."/>
            <person name="Bottin A."/>
            <person name="Bulone V."/>
            <person name="Diaz-Moreno S.M."/>
            <person name="Dumas B."/>
            <person name="Fan L."/>
            <person name="Gaulin E."/>
            <person name="Govers F."/>
            <person name="Grenville-Briggs L.J."/>
            <person name="Horner N.R."/>
            <person name="Levin J.Z."/>
            <person name="Mammella M."/>
            <person name="Meijer H.J."/>
            <person name="Morris P."/>
            <person name="Nusbaum C."/>
            <person name="Oome S."/>
            <person name="Phillips A.J."/>
            <person name="van Rooyen D."/>
            <person name="Rzeszutek E."/>
            <person name="Saraiva M."/>
            <person name="Secombes C.J."/>
            <person name="Seidl M.F."/>
            <person name="Snel B."/>
            <person name="Stassen J.H."/>
            <person name="Sykes S."/>
            <person name="Tripathy S."/>
            <person name="van den Berg H."/>
            <person name="Vega-Arreguin J.C."/>
            <person name="Wawra S."/>
            <person name="Young S.K."/>
            <person name="Zeng Q."/>
            <person name="Dieguez-Uribeondo J."/>
            <person name="Russ C."/>
            <person name="Tyler B.M."/>
            <person name="van West P."/>
        </authorList>
    </citation>
    <scope>NUCLEOTIDE SEQUENCE [LARGE SCALE GENOMIC DNA]</scope>
    <source>
        <strain evidence="1 2">CBS 223.65</strain>
    </source>
</reference>
<protein>
    <submittedName>
        <fullName evidence="1">Uncharacterized protein</fullName>
    </submittedName>
</protein>
<keyword evidence="2" id="KW-1185">Reference proteome</keyword>
<dbReference type="RefSeq" id="XP_012210121.1">
    <property type="nucleotide sequence ID" value="XM_012354731.1"/>
</dbReference>
<organism evidence="1 2">
    <name type="scientific">Saprolegnia parasitica (strain CBS 223.65)</name>
    <dbReference type="NCBI Taxonomy" id="695850"/>
    <lineage>
        <taxon>Eukaryota</taxon>
        <taxon>Sar</taxon>
        <taxon>Stramenopiles</taxon>
        <taxon>Oomycota</taxon>
        <taxon>Saprolegniomycetes</taxon>
        <taxon>Saprolegniales</taxon>
        <taxon>Saprolegniaceae</taxon>
        <taxon>Saprolegnia</taxon>
    </lineage>
</organism>
<dbReference type="VEuPathDB" id="FungiDB:SPRG_14799"/>
<gene>
    <name evidence="1" type="ORF">SPRG_14799</name>
</gene>
<dbReference type="KEGG" id="spar:SPRG_14799"/>
<dbReference type="AlphaFoldDB" id="A0A067BLZ0"/>
<dbReference type="EMBL" id="KK583366">
    <property type="protein sequence ID" value="KDO19188.1"/>
    <property type="molecule type" value="Genomic_DNA"/>
</dbReference>
<evidence type="ECO:0000313" key="2">
    <source>
        <dbReference type="Proteomes" id="UP000030745"/>
    </source>
</evidence>
<sequence>MAIDLERPQTHLLLKEVEPMSRTRKALIALGTSLAFLGAYTATVAHTEPALPSFNMETVQLAASAACTFNDGDRITVQADTG</sequence>
<proteinExistence type="predicted"/>
<dbReference type="GeneID" id="24136584"/>
<dbReference type="Proteomes" id="UP000030745">
    <property type="component" value="Unassembled WGS sequence"/>
</dbReference>
<name>A0A067BLZ0_SAPPC</name>
<dbReference type="OrthoDB" id="57822at2759"/>